<evidence type="ECO:0000256" key="6">
    <source>
        <dbReference type="ARBA" id="ARBA00022692"/>
    </source>
</evidence>
<dbReference type="Pfam" id="PF11812">
    <property type="entry name" value="DUF3333"/>
    <property type="match status" value="1"/>
</dbReference>
<feature type="domain" description="ABC transmembrane type-1" evidence="10">
    <location>
        <begin position="376"/>
        <end position="587"/>
    </location>
</feature>
<feature type="transmembrane region" description="Helical" evidence="9">
    <location>
        <begin position="380"/>
        <end position="401"/>
    </location>
</feature>
<keyword evidence="8 9" id="KW-0472">Membrane</keyword>
<evidence type="ECO:0000256" key="1">
    <source>
        <dbReference type="ARBA" id="ARBA00004651"/>
    </source>
</evidence>
<evidence type="ECO:0000256" key="7">
    <source>
        <dbReference type="ARBA" id="ARBA00022989"/>
    </source>
</evidence>
<dbReference type="PANTHER" id="PTHR43470">
    <property type="entry name" value="PHOSPHATE TRANSPORT SYSTEM PERMEASE PROTEIN PSTA-RELATED"/>
    <property type="match status" value="1"/>
</dbReference>
<evidence type="ECO:0000313" key="11">
    <source>
        <dbReference type="EMBL" id="GFE66943.1"/>
    </source>
</evidence>
<dbReference type="NCBIfam" id="TIGR00974">
    <property type="entry name" value="3a0107s02c"/>
    <property type="match status" value="1"/>
</dbReference>
<dbReference type="GO" id="GO:0005886">
    <property type="term" value="C:plasma membrane"/>
    <property type="evidence" value="ECO:0007669"/>
    <property type="project" value="UniProtKB-SubCell"/>
</dbReference>
<dbReference type="SUPFAM" id="SSF161098">
    <property type="entry name" value="MetI-like"/>
    <property type="match status" value="1"/>
</dbReference>
<evidence type="ECO:0000256" key="2">
    <source>
        <dbReference type="ARBA" id="ARBA00007069"/>
    </source>
</evidence>
<keyword evidence="5 9" id="KW-1003">Cell membrane</keyword>
<name>A0A6N6JKU2_9RHOB</name>
<dbReference type="Pfam" id="PF00528">
    <property type="entry name" value="BPD_transp_1"/>
    <property type="match status" value="1"/>
</dbReference>
<sequence length="599" mass="65166">MVDMTALTDMHSGDAAKARVRKRRAAETRLQAYGILAIFLAGAALVALLSSVVGKAVGALSETYITVPVTISAQEIDPDNLRDPKQILRADFNGLTRDVLRNIFPQVSGRTERRQLYDLLSSGASFELAAHVSENPDLVGETINFPLLASDVTDLYLKDDFGRLVEKETSGNLTLTATDTEGEYAVSSTEGDFEAALDRVKEGLVVEARQLRRQADRQEAGVIEFNRRAEVAETEEERTRNLDLAAQRAANRDDLEAQADDLIRRSEQEGGDEALGDDNRTVLINVAGGWLKMTRITPQGGVAEAVVPMEREVNASNTWELYTTDLPQAARKVTDNQIIWIETLKEEGGIETVFNSRFFTAGDSREPELAGIWGAAVGSFWTMIVTFSLAFPIGVMAAIYLEEFAPKNKITDFIEVNINNLAAVPSIVFGLLGLAVILPMVSELADRSLRSAPLIGGIVLALMTLPTIIIASRAAIRAVPPSIRDAAIGLGASKLQSTFHHVLPLAMPGILTGTIIGMAQALGETAPLIMIGMVAFIVDIPTGVTDSATVLPVQVYRWSDFPERAFEARTAAAICVLLLFLVVMNALAVFLRKRFERRW</sequence>
<evidence type="ECO:0000256" key="9">
    <source>
        <dbReference type="RuleBase" id="RU363043"/>
    </source>
</evidence>
<dbReference type="EMBL" id="BLJE01000006">
    <property type="protein sequence ID" value="GFE66943.1"/>
    <property type="molecule type" value="Genomic_DNA"/>
</dbReference>
<evidence type="ECO:0000256" key="4">
    <source>
        <dbReference type="ARBA" id="ARBA00022448"/>
    </source>
</evidence>
<comment type="caution">
    <text evidence="11">The sequence shown here is derived from an EMBL/GenBank/DDBJ whole genome shotgun (WGS) entry which is preliminary data.</text>
</comment>
<dbReference type="CDD" id="cd06261">
    <property type="entry name" value="TM_PBP2"/>
    <property type="match status" value="1"/>
</dbReference>
<organism evidence="11 12">
    <name type="scientific">Litoreibacter roseus</name>
    <dbReference type="NCBI Taxonomy" id="2601869"/>
    <lineage>
        <taxon>Bacteria</taxon>
        <taxon>Pseudomonadati</taxon>
        <taxon>Pseudomonadota</taxon>
        <taxon>Alphaproteobacteria</taxon>
        <taxon>Rhodobacterales</taxon>
        <taxon>Roseobacteraceae</taxon>
        <taxon>Litoreibacter</taxon>
    </lineage>
</organism>
<dbReference type="GO" id="GO:0035435">
    <property type="term" value="P:phosphate ion transmembrane transport"/>
    <property type="evidence" value="ECO:0007669"/>
    <property type="project" value="InterPro"/>
</dbReference>
<keyword evidence="7 9" id="KW-1133">Transmembrane helix</keyword>
<dbReference type="InterPro" id="IPR024573">
    <property type="entry name" value="DUF3333"/>
</dbReference>
<comment type="similarity">
    <text evidence="2 9">Belongs to the binding-protein-dependent transport system permease family. CysTW subfamily.</text>
</comment>
<dbReference type="InterPro" id="IPR005672">
    <property type="entry name" value="Phosphate_PstA"/>
</dbReference>
<protein>
    <recommendedName>
        <fullName evidence="3 9">Phosphate transport system permease protein PstA</fullName>
    </recommendedName>
</protein>
<dbReference type="PROSITE" id="PS50928">
    <property type="entry name" value="ABC_TM1"/>
    <property type="match status" value="1"/>
</dbReference>
<dbReference type="GO" id="GO:0005315">
    <property type="term" value="F:phosphate transmembrane transporter activity"/>
    <property type="evidence" value="ECO:0007669"/>
    <property type="project" value="InterPro"/>
</dbReference>
<feature type="transmembrane region" description="Helical" evidence="9">
    <location>
        <begin position="454"/>
        <end position="476"/>
    </location>
</feature>
<comment type="caution">
    <text evidence="9">Lacks conserved residue(s) required for the propagation of feature annotation.</text>
</comment>
<evidence type="ECO:0000313" key="12">
    <source>
        <dbReference type="Proteomes" id="UP000436822"/>
    </source>
</evidence>
<comment type="subcellular location">
    <subcellularLocation>
        <location evidence="9">Cell inner membrane</location>
        <topology evidence="9">Multi-pass membrane protein</topology>
    </subcellularLocation>
    <subcellularLocation>
        <location evidence="1">Cell membrane</location>
        <topology evidence="1">Multi-pass membrane protein</topology>
    </subcellularLocation>
</comment>
<evidence type="ECO:0000256" key="5">
    <source>
        <dbReference type="ARBA" id="ARBA00022475"/>
    </source>
</evidence>
<dbReference type="InterPro" id="IPR035906">
    <property type="entry name" value="MetI-like_sf"/>
</dbReference>
<evidence type="ECO:0000256" key="8">
    <source>
        <dbReference type="ARBA" id="ARBA00023136"/>
    </source>
</evidence>
<dbReference type="AlphaFoldDB" id="A0A6N6JKU2"/>
<dbReference type="InterPro" id="IPR000515">
    <property type="entry name" value="MetI-like"/>
</dbReference>
<keyword evidence="4" id="KW-0813">Transport</keyword>
<feature type="transmembrane region" description="Helical" evidence="9">
    <location>
        <begin position="30"/>
        <end position="53"/>
    </location>
</feature>
<dbReference type="Gene3D" id="1.10.3720.10">
    <property type="entry name" value="MetI-like"/>
    <property type="match status" value="1"/>
</dbReference>
<proteinExistence type="inferred from homology"/>
<feature type="transmembrane region" description="Helical" evidence="9">
    <location>
        <begin position="571"/>
        <end position="591"/>
    </location>
</feature>
<keyword evidence="12" id="KW-1185">Reference proteome</keyword>
<feature type="transmembrane region" description="Helical" evidence="9">
    <location>
        <begin position="421"/>
        <end position="442"/>
    </location>
</feature>
<keyword evidence="6 9" id="KW-0812">Transmembrane</keyword>
<reference evidence="11 12" key="1">
    <citation type="submission" date="2019-12" db="EMBL/GenBank/DDBJ databases">
        <title>Litoreibacter badius sp. nov., a novel bacteriochlorophyll a-containing bacterium in the genus Litoreibacter.</title>
        <authorList>
            <person name="Kanamuro M."/>
            <person name="Takabe Y."/>
            <person name="Mori K."/>
            <person name="Takaichi S."/>
            <person name="Hanada S."/>
        </authorList>
    </citation>
    <scope>NUCLEOTIDE SEQUENCE [LARGE SCALE GENOMIC DNA]</scope>
    <source>
        <strain evidence="11 12">K6</strain>
    </source>
</reference>
<evidence type="ECO:0000259" key="10">
    <source>
        <dbReference type="PROSITE" id="PS50928"/>
    </source>
</evidence>
<accession>A0A6N6JKU2</accession>
<gene>
    <name evidence="11" type="ORF">KIN_40170</name>
</gene>
<dbReference type="PANTHER" id="PTHR43470:SF5">
    <property type="entry name" value="PHOSPHATE TRANSPORT SYSTEM PERMEASE PROTEIN PSTA"/>
    <property type="match status" value="1"/>
</dbReference>
<evidence type="ECO:0000256" key="3">
    <source>
        <dbReference type="ARBA" id="ARBA00016864"/>
    </source>
</evidence>
<dbReference type="Proteomes" id="UP000436822">
    <property type="component" value="Unassembled WGS sequence"/>
</dbReference>